<evidence type="ECO:0000313" key="9">
    <source>
        <dbReference type="Proteomes" id="UP000319557"/>
    </source>
</evidence>
<accession>A0A517M1K8</accession>
<feature type="region of interest" description="Disordered" evidence="5">
    <location>
        <begin position="532"/>
        <end position="554"/>
    </location>
</feature>
<evidence type="ECO:0000256" key="1">
    <source>
        <dbReference type="ARBA" id="ARBA00022679"/>
    </source>
</evidence>
<dbReference type="Gene3D" id="3.30.200.20">
    <property type="entry name" value="Phosphorylase Kinase, domain 1"/>
    <property type="match status" value="1"/>
</dbReference>
<feature type="compositionally biased region" description="Polar residues" evidence="5">
    <location>
        <begin position="817"/>
        <end position="826"/>
    </location>
</feature>
<dbReference type="PANTHER" id="PTHR43289">
    <property type="entry name" value="MITOGEN-ACTIVATED PROTEIN KINASE KINASE KINASE 20-RELATED"/>
    <property type="match status" value="1"/>
</dbReference>
<keyword evidence="6" id="KW-1133">Transmembrane helix</keyword>
<dbReference type="SMART" id="SM00220">
    <property type="entry name" value="S_TKc"/>
    <property type="match status" value="1"/>
</dbReference>
<dbReference type="PROSITE" id="PS50011">
    <property type="entry name" value="PROTEIN_KINASE_DOM"/>
    <property type="match status" value="1"/>
</dbReference>
<dbReference type="CDD" id="cd14014">
    <property type="entry name" value="STKc_PknB_like"/>
    <property type="match status" value="1"/>
</dbReference>
<dbReference type="EC" id="2.7.11.1" evidence="8"/>
<dbReference type="Gene3D" id="3.90.1580.10">
    <property type="entry name" value="paralog of FGE (formylglycine-generating enzyme)"/>
    <property type="match status" value="1"/>
</dbReference>
<keyword evidence="3 8" id="KW-0418">Kinase</keyword>
<proteinExistence type="predicted"/>
<dbReference type="RefSeq" id="WP_145346185.1">
    <property type="nucleotide sequence ID" value="NZ_CP036261.1"/>
</dbReference>
<feature type="compositionally biased region" description="Polar residues" evidence="5">
    <location>
        <begin position="392"/>
        <end position="403"/>
    </location>
</feature>
<dbReference type="InterPro" id="IPR042095">
    <property type="entry name" value="SUMF_sf"/>
</dbReference>
<keyword evidence="4" id="KW-0067">ATP-binding</keyword>
<dbReference type="Pfam" id="PF03781">
    <property type="entry name" value="FGE-sulfatase"/>
    <property type="match status" value="1"/>
</dbReference>
<dbReference type="SUPFAM" id="SSF56436">
    <property type="entry name" value="C-type lectin-like"/>
    <property type="match status" value="1"/>
</dbReference>
<dbReference type="EMBL" id="CP036261">
    <property type="protein sequence ID" value="QDS88760.1"/>
    <property type="molecule type" value="Genomic_DNA"/>
</dbReference>
<dbReference type="InterPro" id="IPR011009">
    <property type="entry name" value="Kinase-like_dom_sf"/>
</dbReference>
<dbReference type="AlphaFoldDB" id="A0A517M1K8"/>
<dbReference type="Gene3D" id="1.10.510.10">
    <property type="entry name" value="Transferase(Phosphotransferase) domain 1"/>
    <property type="match status" value="1"/>
</dbReference>
<dbReference type="GO" id="GO:0005524">
    <property type="term" value="F:ATP binding"/>
    <property type="evidence" value="ECO:0007669"/>
    <property type="project" value="UniProtKB-KW"/>
</dbReference>
<dbReference type="Proteomes" id="UP000319557">
    <property type="component" value="Chromosome"/>
</dbReference>
<feature type="domain" description="Protein kinase" evidence="7">
    <location>
        <begin position="110"/>
        <end position="355"/>
    </location>
</feature>
<protein>
    <submittedName>
        <fullName evidence="8">Serine/threonine-protein kinase PknB</fullName>
        <ecNumber evidence="8">2.7.11.1</ecNumber>
    </submittedName>
</protein>
<evidence type="ECO:0000256" key="2">
    <source>
        <dbReference type="ARBA" id="ARBA00022741"/>
    </source>
</evidence>
<evidence type="ECO:0000313" key="8">
    <source>
        <dbReference type="EMBL" id="QDS88760.1"/>
    </source>
</evidence>
<dbReference type="PANTHER" id="PTHR43289:SF6">
    <property type="entry name" value="SERINE_THREONINE-PROTEIN KINASE NEKL-3"/>
    <property type="match status" value="1"/>
</dbReference>
<sequence>MAEIASCPTQEELIRLTHGNLPGERLESVCDHVEICGKCQDSLSKIEDPPDAFAKQLVGVSPDDLEKARTAIEAETLKETANSVLGFFAPVLESKDRRLTLTVPCQLGQYEVLRLIAYGGMGEVYEGRHVRLKRPVAVKVIRGYRQDDPVSHEHFLREMETAGQLEHPNLVRAYDAWEHDGYLFLAQELLDGESLQQLASKGQIKTPSEIADAVLGTCRALEQLHGKGFIHRDVKPANIMRLTDGTIKLIDYGLAVAADSGKSASRVGGGTVGYMSPEQAYGAGTVDNRSDIYSVGRVLKYLLSKLPEVFAEAKQAELVQKLTALAERLTQREPTARLQSVYAVIVQLEQLQESIEPLEPATDKRAPPDPPKPSPVVERPRKKTANPREPSSAPTTEARTQAQPKRRGVGWPIIAVLLVGVAGFGAFQITFKTDQQATVRVENHQPGDIIQITSEDGKVRSVELGDQPKFVVDRGTYELSLEGPDNRQLNPTSITVTGRDQLTVRIEDRSGGNKGFEPIGVAGVAKQPLRPKEMEIPSDPGTRPTEAGSTAPMSGKMANAAPAMMTPADSKTLSAPFSATDIRTSRQAWSESLGLAETLTVVTGQNPDFELEFVLIPPGTFEMGMPASLSLMAGNKPEWAESSRPAHRVTIAQPFYLSRYEVTQQQFRDVMGGGLTPVTGDGTTFPATQIPWKACVDFCNRLTQSGTNIPTGGKLRLPTEAEWEYACRAGTTSRFWSGDQIEPSQASLRISGRKLTLEPVDAFAPNPFGLHNTHGNVSEWCSDWFSPDYYAFSGNNDPKGPAEGSRKVIRGGGYSNPPFSATSYWRQSHEPDTRSGNIGLRPVIELPAR</sequence>
<dbReference type="SUPFAM" id="SSF56112">
    <property type="entry name" value="Protein kinase-like (PK-like)"/>
    <property type="match status" value="1"/>
</dbReference>
<dbReference type="Pfam" id="PF00069">
    <property type="entry name" value="Pkinase"/>
    <property type="match status" value="1"/>
</dbReference>
<keyword evidence="2" id="KW-0547">Nucleotide-binding</keyword>
<feature type="transmembrane region" description="Helical" evidence="6">
    <location>
        <begin position="409"/>
        <end position="431"/>
    </location>
</feature>
<dbReference type="InterPro" id="IPR016187">
    <property type="entry name" value="CTDL_fold"/>
</dbReference>
<gene>
    <name evidence="8" type="primary">pknB_14</name>
    <name evidence="8" type="ORF">EC9_29540</name>
</gene>
<evidence type="ECO:0000256" key="6">
    <source>
        <dbReference type="SAM" id="Phobius"/>
    </source>
</evidence>
<name>A0A517M1K8_9BACT</name>
<evidence type="ECO:0000256" key="3">
    <source>
        <dbReference type="ARBA" id="ARBA00022777"/>
    </source>
</evidence>
<dbReference type="KEGG" id="ruv:EC9_29540"/>
<keyword evidence="1 8" id="KW-0808">Transferase</keyword>
<dbReference type="OrthoDB" id="6111975at2"/>
<dbReference type="InterPro" id="IPR000719">
    <property type="entry name" value="Prot_kinase_dom"/>
</dbReference>
<evidence type="ECO:0000256" key="5">
    <source>
        <dbReference type="SAM" id="MobiDB-lite"/>
    </source>
</evidence>
<organism evidence="8 9">
    <name type="scientific">Rosistilla ulvae</name>
    <dbReference type="NCBI Taxonomy" id="1930277"/>
    <lineage>
        <taxon>Bacteria</taxon>
        <taxon>Pseudomonadati</taxon>
        <taxon>Planctomycetota</taxon>
        <taxon>Planctomycetia</taxon>
        <taxon>Pirellulales</taxon>
        <taxon>Pirellulaceae</taxon>
        <taxon>Rosistilla</taxon>
    </lineage>
</organism>
<keyword evidence="9" id="KW-1185">Reference proteome</keyword>
<keyword evidence="6" id="KW-0812">Transmembrane</keyword>
<keyword evidence="6" id="KW-0472">Membrane</keyword>
<evidence type="ECO:0000259" key="7">
    <source>
        <dbReference type="PROSITE" id="PS50011"/>
    </source>
</evidence>
<reference evidence="8 9" key="1">
    <citation type="submission" date="2019-02" db="EMBL/GenBank/DDBJ databases">
        <title>Deep-cultivation of Planctomycetes and their phenomic and genomic characterization uncovers novel biology.</title>
        <authorList>
            <person name="Wiegand S."/>
            <person name="Jogler M."/>
            <person name="Boedeker C."/>
            <person name="Pinto D."/>
            <person name="Vollmers J."/>
            <person name="Rivas-Marin E."/>
            <person name="Kohn T."/>
            <person name="Peeters S.H."/>
            <person name="Heuer A."/>
            <person name="Rast P."/>
            <person name="Oberbeckmann S."/>
            <person name="Bunk B."/>
            <person name="Jeske O."/>
            <person name="Meyerdierks A."/>
            <person name="Storesund J.E."/>
            <person name="Kallscheuer N."/>
            <person name="Luecker S."/>
            <person name="Lage O.M."/>
            <person name="Pohl T."/>
            <person name="Merkel B.J."/>
            <person name="Hornburger P."/>
            <person name="Mueller R.-W."/>
            <person name="Bruemmer F."/>
            <person name="Labrenz M."/>
            <person name="Spormann A.M."/>
            <person name="Op den Camp H."/>
            <person name="Overmann J."/>
            <person name="Amann R."/>
            <person name="Jetten M.S.M."/>
            <person name="Mascher T."/>
            <person name="Medema M.H."/>
            <person name="Devos D.P."/>
            <person name="Kaster A.-K."/>
            <person name="Ovreas L."/>
            <person name="Rohde M."/>
            <person name="Galperin M.Y."/>
            <person name="Jogler C."/>
        </authorList>
    </citation>
    <scope>NUCLEOTIDE SEQUENCE [LARGE SCALE GENOMIC DNA]</scope>
    <source>
        <strain evidence="8 9">EC9</strain>
    </source>
</reference>
<dbReference type="InterPro" id="IPR005532">
    <property type="entry name" value="SUMF_dom"/>
</dbReference>
<feature type="region of interest" description="Disordered" evidence="5">
    <location>
        <begin position="800"/>
        <end position="849"/>
    </location>
</feature>
<feature type="region of interest" description="Disordered" evidence="5">
    <location>
        <begin position="357"/>
        <end position="405"/>
    </location>
</feature>
<evidence type="ECO:0000256" key="4">
    <source>
        <dbReference type="ARBA" id="ARBA00022840"/>
    </source>
</evidence>
<dbReference type="GO" id="GO:0004674">
    <property type="term" value="F:protein serine/threonine kinase activity"/>
    <property type="evidence" value="ECO:0007669"/>
    <property type="project" value="UniProtKB-EC"/>
</dbReference>